<reference evidence="1 2" key="1">
    <citation type="journal article" date="2021" name="J. Hered.">
        <title>A chromosome-level genome assembly of the parasitoid wasp, Cotesia glomerata (Hymenoptera: Braconidae).</title>
        <authorList>
            <person name="Pinto B.J."/>
            <person name="Weis J.J."/>
            <person name="Gamble T."/>
            <person name="Ode P.J."/>
            <person name="Paul R."/>
            <person name="Zaspel J.M."/>
        </authorList>
    </citation>
    <scope>NUCLEOTIDE SEQUENCE [LARGE SCALE GENOMIC DNA]</scope>
    <source>
        <strain evidence="1">CgM1</strain>
    </source>
</reference>
<name>A0AAV7J9W8_COTGL</name>
<sequence length="144" mass="16476">MDNDQERMTVKCLSMAPVSTCAHQHPRHRDSVGDSRQTQLFKTISQQQHGNTRLQKCHLFDSATNQISLAILGQSAPPLQLYGINVQVKKKDTRTYCQIRKTKRAEAEGEESELWYEGSGRQLHSTVRKIIIKITVSGDNFFFR</sequence>
<organism evidence="1 2">
    <name type="scientific">Cotesia glomerata</name>
    <name type="common">Lepidopteran parasitic wasp</name>
    <name type="synonym">Apanteles glomeratus</name>
    <dbReference type="NCBI Taxonomy" id="32391"/>
    <lineage>
        <taxon>Eukaryota</taxon>
        <taxon>Metazoa</taxon>
        <taxon>Ecdysozoa</taxon>
        <taxon>Arthropoda</taxon>
        <taxon>Hexapoda</taxon>
        <taxon>Insecta</taxon>
        <taxon>Pterygota</taxon>
        <taxon>Neoptera</taxon>
        <taxon>Endopterygota</taxon>
        <taxon>Hymenoptera</taxon>
        <taxon>Apocrita</taxon>
        <taxon>Ichneumonoidea</taxon>
        <taxon>Braconidae</taxon>
        <taxon>Microgastrinae</taxon>
        <taxon>Cotesia</taxon>
    </lineage>
</organism>
<keyword evidence="2" id="KW-1185">Reference proteome</keyword>
<accession>A0AAV7J9W8</accession>
<evidence type="ECO:0000313" key="2">
    <source>
        <dbReference type="Proteomes" id="UP000826195"/>
    </source>
</evidence>
<comment type="caution">
    <text evidence="1">The sequence shown here is derived from an EMBL/GenBank/DDBJ whole genome shotgun (WGS) entry which is preliminary data.</text>
</comment>
<dbReference type="AlphaFoldDB" id="A0AAV7J9W8"/>
<dbReference type="EMBL" id="JAHXZJ010000001">
    <property type="protein sequence ID" value="KAH0568928.1"/>
    <property type="molecule type" value="Genomic_DNA"/>
</dbReference>
<gene>
    <name evidence="1" type="ORF">KQX54_021626</name>
</gene>
<dbReference type="Proteomes" id="UP000826195">
    <property type="component" value="Unassembled WGS sequence"/>
</dbReference>
<evidence type="ECO:0000313" key="1">
    <source>
        <dbReference type="EMBL" id="KAH0568928.1"/>
    </source>
</evidence>
<proteinExistence type="predicted"/>
<protein>
    <submittedName>
        <fullName evidence="1">Uncharacterized protein</fullName>
    </submittedName>
</protein>